<dbReference type="GO" id="GO:0006096">
    <property type="term" value="P:glycolytic process"/>
    <property type="evidence" value="ECO:0007669"/>
    <property type="project" value="UniProtKB-UniRule"/>
</dbReference>
<comment type="similarity">
    <text evidence="5">Belongs to the BPG-independent phosphoglycerate mutase family.</text>
</comment>
<evidence type="ECO:0000256" key="6">
    <source>
        <dbReference type="ARBA" id="ARBA00022723"/>
    </source>
</evidence>
<evidence type="ECO:0000256" key="2">
    <source>
        <dbReference type="ARBA" id="ARBA00001936"/>
    </source>
</evidence>
<reference evidence="17" key="1">
    <citation type="submission" date="2016-10" db="EMBL/GenBank/DDBJ databases">
        <authorList>
            <person name="Varghese N."/>
            <person name="Submissions S."/>
        </authorList>
    </citation>
    <scope>NUCLEOTIDE SEQUENCE [LARGE SCALE GENOMIC DNA]</scope>
    <source>
        <strain evidence="17">ATCC 43811</strain>
    </source>
</reference>
<evidence type="ECO:0000256" key="5">
    <source>
        <dbReference type="ARBA" id="ARBA00008819"/>
    </source>
</evidence>
<dbReference type="InterPro" id="IPR006124">
    <property type="entry name" value="Metalloenzyme"/>
</dbReference>
<evidence type="ECO:0000259" key="14">
    <source>
        <dbReference type="Pfam" id="PF01676"/>
    </source>
</evidence>
<dbReference type="Gene3D" id="3.40.1450.10">
    <property type="entry name" value="BPG-independent phosphoglycerate mutase, domain B"/>
    <property type="match status" value="1"/>
</dbReference>
<evidence type="ECO:0000256" key="4">
    <source>
        <dbReference type="ARBA" id="ARBA00004798"/>
    </source>
</evidence>
<comment type="pathway">
    <text evidence="4">Carbohydrate degradation; glycolysis; pyruvate from D-glyceraldehyde 3-phosphate: step 3/5.</text>
</comment>
<feature type="binding site" evidence="12">
    <location>
        <position position="208"/>
    </location>
    <ligand>
        <name>substrate</name>
    </ligand>
</feature>
<dbReference type="Pfam" id="PF01676">
    <property type="entry name" value="Metalloenzyme"/>
    <property type="match status" value="1"/>
</dbReference>
<feature type="binding site" evidence="13">
    <location>
        <position position="73"/>
    </location>
    <ligand>
        <name>Mn(2+)</name>
        <dbReference type="ChEBI" id="CHEBI:29035"/>
        <label>2</label>
    </ligand>
</feature>
<feature type="binding site" evidence="13">
    <location>
        <position position="466"/>
    </location>
    <ligand>
        <name>Mn(2+)</name>
        <dbReference type="ChEBI" id="CHEBI:29035"/>
        <label>2</label>
    </ligand>
</feature>
<keyword evidence="17" id="KW-1185">Reference proteome</keyword>
<feature type="domain" description="Metalloenzyme" evidence="14">
    <location>
        <begin position="15"/>
        <end position="531"/>
    </location>
</feature>
<evidence type="ECO:0000256" key="7">
    <source>
        <dbReference type="ARBA" id="ARBA00023152"/>
    </source>
</evidence>
<dbReference type="AlphaFoldDB" id="A0A1I1EH59"/>
<feature type="binding site" evidence="13">
    <location>
        <position position="429"/>
    </location>
    <ligand>
        <name>Mn(2+)</name>
        <dbReference type="ChEBI" id="CHEBI:29035"/>
        <label>1</label>
    </ligand>
</feature>
<accession>A0A1I1EH59</accession>
<comment type="cofactor">
    <cofactor evidence="2">
        <name>Mn(2+)</name>
        <dbReference type="ChEBI" id="CHEBI:29035"/>
    </cofactor>
</comment>
<feature type="binding site" evidence="13">
    <location>
        <position position="425"/>
    </location>
    <ligand>
        <name>Mn(2+)</name>
        <dbReference type="ChEBI" id="CHEBI:29035"/>
        <label>1</label>
    </ligand>
</feature>
<feature type="binding site" evidence="12">
    <location>
        <position position="357"/>
    </location>
    <ligand>
        <name>substrate</name>
    </ligand>
</feature>
<evidence type="ECO:0000256" key="8">
    <source>
        <dbReference type="ARBA" id="ARBA00023211"/>
    </source>
</evidence>
<dbReference type="EC" id="5.4.2.12" evidence="10"/>
<dbReference type="Gene3D" id="3.40.720.10">
    <property type="entry name" value="Alkaline Phosphatase, subunit A"/>
    <property type="match status" value="1"/>
</dbReference>
<evidence type="ECO:0000256" key="12">
    <source>
        <dbReference type="PIRSR" id="PIRSR001492-2"/>
    </source>
</evidence>
<organism evidence="16 17">
    <name type="scientific">Brevinema andersonii</name>
    <dbReference type="NCBI Taxonomy" id="34097"/>
    <lineage>
        <taxon>Bacteria</taxon>
        <taxon>Pseudomonadati</taxon>
        <taxon>Spirochaetota</taxon>
        <taxon>Spirochaetia</taxon>
        <taxon>Brevinematales</taxon>
        <taxon>Brevinemataceae</taxon>
        <taxon>Brevinema</taxon>
    </lineage>
</organism>
<dbReference type="GO" id="GO:0030145">
    <property type="term" value="F:manganese ion binding"/>
    <property type="evidence" value="ECO:0007669"/>
    <property type="project" value="InterPro"/>
</dbReference>
<evidence type="ECO:0000256" key="3">
    <source>
        <dbReference type="ARBA" id="ARBA00002315"/>
    </source>
</evidence>
<keyword evidence="6 13" id="KW-0479">Metal-binding</keyword>
<comment type="catalytic activity">
    <reaction evidence="1">
        <text>(2R)-2-phosphoglycerate = (2R)-3-phosphoglycerate</text>
        <dbReference type="Rhea" id="RHEA:15901"/>
        <dbReference type="ChEBI" id="CHEBI:58272"/>
        <dbReference type="ChEBI" id="CHEBI:58289"/>
        <dbReference type="EC" id="5.4.2.12"/>
    </reaction>
</comment>
<keyword evidence="9" id="KW-0413">Isomerase</keyword>
<feature type="binding site" evidence="12">
    <location>
        <begin position="164"/>
        <end position="165"/>
    </location>
    <ligand>
        <name>substrate</name>
    </ligand>
</feature>
<evidence type="ECO:0000313" key="16">
    <source>
        <dbReference type="EMBL" id="SFB84273.1"/>
    </source>
</evidence>
<dbReference type="PANTHER" id="PTHR31637:SF0">
    <property type="entry name" value="2,3-BISPHOSPHOGLYCERATE-INDEPENDENT PHOSPHOGLYCERATE MUTASE"/>
    <property type="match status" value="1"/>
</dbReference>
<evidence type="ECO:0000259" key="15">
    <source>
        <dbReference type="Pfam" id="PF06415"/>
    </source>
</evidence>
<dbReference type="GO" id="GO:0006007">
    <property type="term" value="P:glucose catabolic process"/>
    <property type="evidence" value="ECO:0007669"/>
    <property type="project" value="InterPro"/>
</dbReference>
<evidence type="ECO:0000256" key="11">
    <source>
        <dbReference type="PIRSR" id="PIRSR001492-1"/>
    </source>
</evidence>
<comment type="function">
    <text evidence="3">Catalyzes the interconversion of 2-phosphoglycerate and 3-phosphoglycerate.</text>
</comment>
<dbReference type="InterPro" id="IPR017850">
    <property type="entry name" value="Alkaline_phosphatase_core_sf"/>
</dbReference>
<dbReference type="PIRSF" id="PIRSF001492">
    <property type="entry name" value="IPGAM"/>
    <property type="match status" value="1"/>
</dbReference>
<evidence type="ECO:0000313" key="17">
    <source>
        <dbReference type="Proteomes" id="UP000240042"/>
    </source>
</evidence>
<gene>
    <name evidence="16" type="ORF">SAMN02745150_01036</name>
</gene>
<dbReference type="InterPro" id="IPR011258">
    <property type="entry name" value="BPG-indep_PGM_N"/>
</dbReference>
<evidence type="ECO:0000256" key="9">
    <source>
        <dbReference type="ARBA" id="ARBA00023235"/>
    </source>
</evidence>
<evidence type="ECO:0000256" key="10">
    <source>
        <dbReference type="NCBIfam" id="TIGR01307"/>
    </source>
</evidence>
<dbReference type="UniPathway" id="UPA00109">
    <property type="reaction ID" value="UER00186"/>
</dbReference>
<sequence>MNLKLNKNGFHRPGPVVLAVLDGVGISEKLEGNAVMQADMPVFDALMQSEIHRLLKAHGTAVGMPTDDDMGNSEVGHNALGAGRIFAQGAKRVNEAIADRSIFTSDTWHALIDQVKKNNSTLHFIGLLSDGGVHSHIKQLIAMIEEAAKDGIQKVRVHAMTDGRDVGARTAIQYIDQLDTIFENIKTKYGYDYSIASGGGRMVITMDRYNADWPMVERGWNAHVHGKAEHKFHSGKEAIQTFYQEDPERNDQYNPPFVIVDETNNPIGCIKDNDSVILFNYRGDRAIEISQAFTSDQFSHFDRGHRPKVLFAGMMQYDGDLKIPELFLVEPPHINHPIGEYLAANNIRTMAISETQKFGHVTYFWNGNRSGYINQNLESYIEIKSDNIPFDQAPAMKAVEITEEVIKAIESKQFDHIRINFPNGDMVGHTGNFSAVVESLEVTDKCLGQILEAVKKSNGILIVLADHGNADLMWSLDKNGHKILHTAHTLAPVPFIIYDPNYNNEYKLSSIPEPAGLSNVASTLCNLLGLEAPTTYDASLITFEK</sequence>
<proteinExistence type="inferred from homology"/>
<dbReference type="FunFam" id="3.40.1450.10:FF:000002">
    <property type="entry name" value="2,3-bisphosphoglycerate-independent phosphoglycerate mutase"/>
    <property type="match status" value="1"/>
</dbReference>
<dbReference type="Pfam" id="PF06415">
    <property type="entry name" value="iPGM_N"/>
    <property type="match status" value="1"/>
</dbReference>
<dbReference type="NCBIfam" id="TIGR01307">
    <property type="entry name" value="pgm_bpd_ind"/>
    <property type="match status" value="1"/>
</dbReference>
<dbReference type="InterPro" id="IPR005995">
    <property type="entry name" value="Pgm_bpd_ind"/>
</dbReference>
<feature type="active site" description="Phosphoserine intermediate" evidence="11">
    <location>
        <position position="73"/>
    </location>
</feature>
<feature type="binding site" evidence="13">
    <location>
        <position position="467"/>
    </location>
    <ligand>
        <name>Mn(2+)</name>
        <dbReference type="ChEBI" id="CHEBI:29035"/>
        <label>2</label>
    </ligand>
</feature>
<dbReference type="PANTHER" id="PTHR31637">
    <property type="entry name" value="2,3-BISPHOSPHOGLYCERATE-INDEPENDENT PHOSPHOGLYCERATE MUTASE"/>
    <property type="match status" value="1"/>
</dbReference>
<dbReference type="GO" id="GO:0004619">
    <property type="term" value="F:phosphoglycerate mutase activity"/>
    <property type="evidence" value="ECO:0007669"/>
    <property type="project" value="UniProtKB-UniRule"/>
</dbReference>
<feature type="domain" description="BPG-independent PGAM N-terminal" evidence="15">
    <location>
        <begin position="93"/>
        <end position="318"/>
    </location>
</feature>
<feature type="binding site" evidence="12">
    <location>
        <begin position="282"/>
        <end position="285"/>
    </location>
    <ligand>
        <name>substrate</name>
    </ligand>
</feature>
<keyword evidence="8 13" id="KW-0464">Manganese</keyword>
<dbReference type="OrthoDB" id="9800863at2"/>
<feature type="binding site" evidence="13">
    <location>
        <position position="22"/>
    </location>
    <ligand>
        <name>Mn(2+)</name>
        <dbReference type="ChEBI" id="CHEBI:29035"/>
        <label>2</label>
    </ligand>
</feature>
<protein>
    <recommendedName>
        <fullName evidence="10">2,3-bisphosphoglycerate-independent phosphoglycerate mutase</fullName>
        <ecNumber evidence="10">5.4.2.12</ecNumber>
    </recommendedName>
</protein>
<feature type="binding site" evidence="12">
    <location>
        <position position="134"/>
    </location>
    <ligand>
        <name>substrate</name>
    </ligand>
</feature>
<dbReference type="EMBL" id="FOKY01000010">
    <property type="protein sequence ID" value="SFB84273.1"/>
    <property type="molecule type" value="Genomic_DNA"/>
</dbReference>
<feature type="binding site" evidence="13">
    <location>
        <position position="488"/>
    </location>
    <ligand>
        <name>Mn(2+)</name>
        <dbReference type="ChEBI" id="CHEBI:29035"/>
        <label>1</label>
    </ligand>
</feature>
<dbReference type="SUPFAM" id="SSF53649">
    <property type="entry name" value="Alkaline phosphatase-like"/>
    <property type="match status" value="1"/>
</dbReference>
<keyword evidence="7" id="KW-0324">Glycolysis</keyword>
<dbReference type="CDD" id="cd16010">
    <property type="entry name" value="iPGM"/>
    <property type="match status" value="1"/>
</dbReference>
<dbReference type="SUPFAM" id="SSF64158">
    <property type="entry name" value="2,3-Bisphosphoglycerate-independent phosphoglycerate mutase, substrate-binding domain"/>
    <property type="match status" value="1"/>
</dbReference>
<feature type="binding site" evidence="12">
    <location>
        <position position="201"/>
    </location>
    <ligand>
        <name>substrate</name>
    </ligand>
</feature>
<dbReference type="Proteomes" id="UP000240042">
    <property type="component" value="Unassembled WGS sequence"/>
</dbReference>
<dbReference type="InterPro" id="IPR036646">
    <property type="entry name" value="PGAM_B_sf"/>
</dbReference>
<dbReference type="STRING" id="34097.SAMN02745150_01036"/>
<evidence type="ECO:0000256" key="13">
    <source>
        <dbReference type="PIRSR" id="PIRSR001492-3"/>
    </source>
</evidence>
<dbReference type="GO" id="GO:0005737">
    <property type="term" value="C:cytoplasm"/>
    <property type="evidence" value="ECO:0007669"/>
    <property type="project" value="InterPro"/>
</dbReference>
<dbReference type="RefSeq" id="WP_092319319.1">
    <property type="nucleotide sequence ID" value="NZ_FOKY01000010.1"/>
</dbReference>
<evidence type="ECO:0000256" key="1">
    <source>
        <dbReference type="ARBA" id="ARBA00000370"/>
    </source>
</evidence>
<name>A0A1I1EH59_BREAD</name>